<dbReference type="EMBL" id="MU275904">
    <property type="protein sequence ID" value="KAI0047477.1"/>
    <property type="molecule type" value="Genomic_DNA"/>
</dbReference>
<sequence>MRSSTLVALLSLLSSTAFAAFTGDTSLAAVKAAFDDYDLPSDLDITFDPTVLFEVTFPGPVYVHAGVQLTTTETTPEPSFGIRLPLNGVTGPFVVIAVDPDAPAGVAEVRHIVAGDYTLGSADANNVEPLTTTTTPCSAWVNPQPPAGDPAHRYTFLLFKQSAGFDSQTVLQCQSTASPIGFNVSSFAQATGLGNPIGGTFMLVAASS</sequence>
<name>A0ACB8RU84_9AGAM</name>
<reference evidence="1" key="1">
    <citation type="submission" date="2021-02" db="EMBL/GenBank/DDBJ databases">
        <authorList>
            <consortium name="DOE Joint Genome Institute"/>
            <person name="Ahrendt S."/>
            <person name="Looney B.P."/>
            <person name="Miyauchi S."/>
            <person name="Morin E."/>
            <person name="Drula E."/>
            <person name="Courty P.E."/>
            <person name="Chicoki N."/>
            <person name="Fauchery L."/>
            <person name="Kohler A."/>
            <person name="Kuo A."/>
            <person name="Labutti K."/>
            <person name="Pangilinan J."/>
            <person name="Lipzen A."/>
            <person name="Riley R."/>
            <person name="Andreopoulos W."/>
            <person name="He G."/>
            <person name="Johnson J."/>
            <person name="Barry K.W."/>
            <person name="Grigoriev I.V."/>
            <person name="Nagy L."/>
            <person name="Hibbett D."/>
            <person name="Henrissat B."/>
            <person name="Matheny P.B."/>
            <person name="Labbe J."/>
            <person name="Martin F."/>
        </authorList>
    </citation>
    <scope>NUCLEOTIDE SEQUENCE</scope>
    <source>
        <strain evidence="1">FP105234-sp</strain>
    </source>
</reference>
<accession>A0ACB8RU84</accession>
<reference evidence="1" key="2">
    <citation type="journal article" date="2022" name="New Phytol.">
        <title>Evolutionary transition to the ectomycorrhizal habit in the genomes of a hyperdiverse lineage of mushroom-forming fungi.</title>
        <authorList>
            <person name="Looney B."/>
            <person name="Miyauchi S."/>
            <person name="Morin E."/>
            <person name="Drula E."/>
            <person name="Courty P.E."/>
            <person name="Kohler A."/>
            <person name="Kuo A."/>
            <person name="LaButti K."/>
            <person name="Pangilinan J."/>
            <person name="Lipzen A."/>
            <person name="Riley R."/>
            <person name="Andreopoulos W."/>
            <person name="He G."/>
            <person name="Johnson J."/>
            <person name="Nolan M."/>
            <person name="Tritt A."/>
            <person name="Barry K.W."/>
            <person name="Grigoriev I.V."/>
            <person name="Nagy L.G."/>
            <person name="Hibbett D."/>
            <person name="Henrissat B."/>
            <person name="Matheny P.B."/>
            <person name="Labbe J."/>
            <person name="Martin F.M."/>
        </authorList>
    </citation>
    <scope>NUCLEOTIDE SEQUENCE</scope>
    <source>
        <strain evidence="1">FP105234-sp</strain>
    </source>
</reference>
<organism evidence="1 2">
    <name type="scientific">Auriscalpium vulgare</name>
    <dbReference type="NCBI Taxonomy" id="40419"/>
    <lineage>
        <taxon>Eukaryota</taxon>
        <taxon>Fungi</taxon>
        <taxon>Dikarya</taxon>
        <taxon>Basidiomycota</taxon>
        <taxon>Agaricomycotina</taxon>
        <taxon>Agaricomycetes</taxon>
        <taxon>Russulales</taxon>
        <taxon>Auriscalpiaceae</taxon>
        <taxon>Auriscalpium</taxon>
    </lineage>
</organism>
<keyword evidence="2" id="KW-1185">Reference proteome</keyword>
<evidence type="ECO:0000313" key="2">
    <source>
        <dbReference type="Proteomes" id="UP000814033"/>
    </source>
</evidence>
<proteinExistence type="predicted"/>
<comment type="caution">
    <text evidence="1">The sequence shown here is derived from an EMBL/GenBank/DDBJ whole genome shotgun (WGS) entry which is preliminary data.</text>
</comment>
<gene>
    <name evidence="1" type="ORF">FA95DRAFT_1559100</name>
</gene>
<dbReference type="Proteomes" id="UP000814033">
    <property type="component" value="Unassembled WGS sequence"/>
</dbReference>
<protein>
    <submittedName>
        <fullName evidence="1">PEBP-like protein</fullName>
    </submittedName>
</protein>
<evidence type="ECO:0000313" key="1">
    <source>
        <dbReference type="EMBL" id="KAI0047477.1"/>
    </source>
</evidence>